<dbReference type="InterPro" id="IPR029069">
    <property type="entry name" value="HotDog_dom_sf"/>
</dbReference>
<evidence type="ECO:0000313" key="4">
    <source>
        <dbReference type="Proteomes" id="UP001501747"/>
    </source>
</evidence>
<dbReference type="Gene3D" id="3.30.70.3290">
    <property type="match status" value="1"/>
</dbReference>
<dbReference type="InterPro" id="IPR001227">
    <property type="entry name" value="Ac_transferase_dom_sf"/>
</dbReference>
<dbReference type="Proteomes" id="UP001501747">
    <property type="component" value="Unassembled WGS sequence"/>
</dbReference>
<evidence type="ECO:0000256" key="1">
    <source>
        <dbReference type="SAM" id="MobiDB-lite"/>
    </source>
</evidence>
<dbReference type="PANTHER" id="PTHR43074">
    <property type="entry name" value="OMEGA-3 POLYUNSATURATED FATTY ACID SYNTHASE PFAB-RELATED"/>
    <property type="match status" value="1"/>
</dbReference>
<gene>
    <name evidence="3" type="ORF">GCM10022247_36640</name>
</gene>
<reference evidence="4" key="1">
    <citation type="journal article" date="2019" name="Int. J. Syst. Evol. Microbiol.">
        <title>The Global Catalogue of Microorganisms (GCM) 10K type strain sequencing project: providing services to taxonomists for standard genome sequencing and annotation.</title>
        <authorList>
            <consortium name="The Broad Institute Genomics Platform"/>
            <consortium name="The Broad Institute Genome Sequencing Center for Infectious Disease"/>
            <person name="Wu L."/>
            <person name="Ma J."/>
        </authorList>
    </citation>
    <scope>NUCLEOTIDE SEQUENCE [LARGE SCALE GENOMIC DNA]</scope>
    <source>
        <strain evidence="4">JCM 17342</strain>
    </source>
</reference>
<evidence type="ECO:0000259" key="2">
    <source>
        <dbReference type="SMART" id="SM00827"/>
    </source>
</evidence>
<dbReference type="PANTHER" id="PTHR43074:SF1">
    <property type="entry name" value="BETA-KETOACYL SYNTHASE FAMILY PROTEIN-RELATED"/>
    <property type="match status" value="1"/>
</dbReference>
<name>A0ABP7SF62_9PSEU</name>
<comment type="caution">
    <text evidence="3">The sequence shown here is derived from an EMBL/GenBank/DDBJ whole genome shotgun (WGS) entry which is preliminary data.</text>
</comment>
<feature type="domain" description="Malonyl-CoA:ACP transacylase (MAT)" evidence="2">
    <location>
        <begin position="151"/>
        <end position="422"/>
    </location>
</feature>
<dbReference type="Pfam" id="PF07977">
    <property type="entry name" value="FabA"/>
    <property type="match status" value="2"/>
</dbReference>
<protein>
    <recommendedName>
        <fullName evidence="2">Malonyl-CoA:ACP transacylase (MAT) domain-containing protein</fullName>
    </recommendedName>
</protein>
<dbReference type="EMBL" id="BAABAL010000012">
    <property type="protein sequence ID" value="GAA4010992.1"/>
    <property type="molecule type" value="Genomic_DNA"/>
</dbReference>
<dbReference type="Gene3D" id="3.10.129.10">
    <property type="entry name" value="Hotdog Thioesterase"/>
    <property type="match status" value="4"/>
</dbReference>
<evidence type="ECO:0000313" key="3">
    <source>
        <dbReference type="EMBL" id="GAA4010992.1"/>
    </source>
</evidence>
<dbReference type="SMART" id="SM00827">
    <property type="entry name" value="PKS_AT"/>
    <property type="match status" value="1"/>
</dbReference>
<keyword evidence="4" id="KW-1185">Reference proteome</keyword>
<dbReference type="SUPFAM" id="SSF54637">
    <property type="entry name" value="Thioesterase/thiol ester dehydrase-isomerase"/>
    <property type="match status" value="4"/>
</dbReference>
<dbReference type="InterPro" id="IPR016035">
    <property type="entry name" value="Acyl_Trfase/lysoPLipase"/>
</dbReference>
<dbReference type="SUPFAM" id="SSF52151">
    <property type="entry name" value="FabD/lysophospholipase-like"/>
    <property type="match status" value="1"/>
</dbReference>
<organism evidence="3 4">
    <name type="scientific">Allokutzneria multivorans</name>
    <dbReference type="NCBI Taxonomy" id="1142134"/>
    <lineage>
        <taxon>Bacteria</taxon>
        <taxon>Bacillati</taxon>
        <taxon>Actinomycetota</taxon>
        <taxon>Actinomycetes</taxon>
        <taxon>Pseudonocardiales</taxon>
        <taxon>Pseudonocardiaceae</taxon>
        <taxon>Allokutzneria</taxon>
    </lineage>
</organism>
<sequence length="1607" mass="173406">MTARITGTTDGQLCQRPTSEAVPVPSSTAPWSAIMDNACQKAAEAHAECQRRLADSHEAFLRMADEAVEAASSGALGPRLHVYSGADRAEVLEALDARQESDTGPARLVLVAEGEHAAPWDGARRWLIDGGELPSGACYRDEPVGGEIGFVYTNGSASYGGMGHELARAVPSLAAEPLGEGAGVLARIWSAAWLSTVHTRLSRGLLGLQPSAAIGYSSGETAALLALGAWPDIEELCRDTWESGLFTTEARAEEASYLVNASAELLMAELADEAAVHLLAVNAPDVCLIGGEARACAEVVARLGVEAVPSDHDFAAHAPETRDRWHELHLRRTAEVPGVRFYSGASRRSYPLTAETAANAVTAQATGMIDLAGTVEQAWYDGVRVFVEHGPRGLCTEWIKRALGDRDHVAVAFDAESGSLRQLCLAVAELIAAGVPVSTAQLFEELRSSAPLVDAPALRGVVARQVQRATELHEEAMAQLRQSQQQFLRMRGEIVTDLASLAPKRSPALPEAEGFVVRTEVHQDSWYLDAAGRVPAGLVIEAAGADEVLADWLGADLLDRDQRAYRLLGCDLTFHGSLPAVGEEPRYEIHIDRHIEHDGVWLFSFRYDCHVGDELRLSVRDGQAGFFTEAELAETDGVQWDAADVAPMADLPLDAPILPCAPRSFSAAEVLAFAEGRPADCFGWQQTKSHVRTPRIEDGRMLLLREVAEFDPKGGPWGRGYLRAEAPIAPDDWYFDDDPSMPGTLMFQGCVQAMAFYLAAMGCTVAKDGWRFELAEGVPCTARCRGQATPDSERIGYEVFVQGFDAGTSTLHADVLATVDGVKAFHCQGVALRLVPDWPLSQFLGEHVVQENGKPIPVAEVEGFRFDHASLLACAWGRPSEAFGPSYVDSGASWIARLPGPPYHFMSRIVAVKGAQNALVDGEFEPGSGVIAEYDVPDEAWYFEQNGTEVMPFAVLAEIAMQPCAWLASYLGGALPAGTELVWRNLDSTGTATGEITPDTRTVRTHAEITSVSRSGDVIIESFSVRCLADGVPIFELSTVFGCFPASVFEDQQGLPVSREWLDASCDHSVEVLARGPMLSMLDRVTGYWPEAGAEGLGRLCAEKDVDAGDWFFKAHTFQDPVLPGSLAVEAVCQLLQVFMVERGLTQGVAHPRFEAVAVGTETTWKHRGQVTPATRLVRVEAELLEVVDDERGRQVIAQAWLWSDETCVFQAERIGVRVVPGDGPPAVVESVLDPAVDTWMGDYRPTWTVPTLPIMSIVDVLAQAAVDYSGLRVTEVRDVRLRRWLLTAEKLRSRTEVAETVDGLVVRLLIWQESSAEFEEVATAVVVVGSPCGEAPPRFADLHDTVPQLEPYESAVLFHGPAFQYLKSWKIGATGASAVLDARRGSVPRGCLHQGLLDAAVQAVPHHDMAKWAPRIGSGQVGFACRVDSLRLFADLPDFGEIEVEARFAGFEDEDGLVLATDVQLCFADRVLAAFRLNTVLFPLGRMASVPLAERRDFLGKAREANGITLSTVAGGITKLSVTDIAEADWLPGTVGKAWDLPGSGPATEQAEVVAVKDHIARAVGAHPSTVDVSADLRSASVGSRLIYVHVTRARDKVLVRTVNAP</sequence>
<feature type="region of interest" description="Disordered" evidence="1">
    <location>
        <begin position="1"/>
        <end position="26"/>
    </location>
</feature>
<dbReference type="InterPro" id="IPR052568">
    <property type="entry name" value="PKS-FAS_Synthase"/>
</dbReference>
<proteinExistence type="predicted"/>
<dbReference type="InterPro" id="IPR013114">
    <property type="entry name" value="FabA_FabZ"/>
</dbReference>
<dbReference type="RefSeq" id="WP_344876293.1">
    <property type="nucleotide sequence ID" value="NZ_BAABAL010000012.1"/>
</dbReference>
<dbReference type="InterPro" id="IPR014043">
    <property type="entry name" value="Acyl_transferase_dom"/>
</dbReference>
<feature type="compositionally biased region" description="Polar residues" evidence="1">
    <location>
        <begin position="1"/>
        <end position="18"/>
    </location>
</feature>
<accession>A0ABP7SF62</accession>
<dbReference type="Gene3D" id="3.40.366.10">
    <property type="entry name" value="Malonyl-Coenzyme A Acyl Carrier Protein, domain 2"/>
    <property type="match status" value="1"/>
</dbReference>